<organism evidence="1 2">
    <name type="scientific">Glossina palpalis gambiensis</name>
    <dbReference type="NCBI Taxonomy" id="67801"/>
    <lineage>
        <taxon>Eukaryota</taxon>
        <taxon>Metazoa</taxon>
        <taxon>Ecdysozoa</taxon>
        <taxon>Arthropoda</taxon>
        <taxon>Hexapoda</taxon>
        <taxon>Insecta</taxon>
        <taxon>Pterygota</taxon>
        <taxon>Neoptera</taxon>
        <taxon>Endopterygota</taxon>
        <taxon>Diptera</taxon>
        <taxon>Brachycera</taxon>
        <taxon>Muscomorpha</taxon>
        <taxon>Hippoboscoidea</taxon>
        <taxon>Glossinidae</taxon>
        <taxon>Glossina</taxon>
    </lineage>
</organism>
<name>A0A1B0AVJ7_9MUSC</name>
<dbReference type="Proteomes" id="UP000092460">
    <property type="component" value="Unassembled WGS sequence"/>
</dbReference>
<sequence>MTSNHMAYCQREQFLDSSLINSQNARQTKVVTHKSPLIWTASAGISTNISYVTADLCQTQRIKKQLNFNTKLN</sequence>
<accession>A0A1B0AVJ7</accession>
<evidence type="ECO:0000313" key="1">
    <source>
        <dbReference type="EnsemblMetazoa" id="GPPI010064-PA"/>
    </source>
</evidence>
<dbReference type="EMBL" id="JXJN01004275">
    <property type="status" value="NOT_ANNOTATED_CDS"/>
    <property type="molecule type" value="Genomic_DNA"/>
</dbReference>
<proteinExistence type="predicted"/>
<evidence type="ECO:0000313" key="2">
    <source>
        <dbReference type="Proteomes" id="UP000092460"/>
    </source>
</evidence>
<keyword evidence="2" id="KW-1185">Reference proteome</keyword>
<dbReference type="AlphaFoldDB" id="A0A1B0AVJ7"/>
<reference evidence="1" key="2">
    <citation type="submission" date="2020-05" db="UniProtKB">
        <authorList>
            <consortium name="EnsemblMetazoa"/>
        </authorList>
    </citation>
    <scope>IDENTIFICATION</scope>
    <source>
        <strain evidence="1">IAEA</strain>
    </source>
</reference>
<dbReference type="VEuPathDB" id="VectorBase:GPPI010064"/>
<reference evidence="2" key="1">
    <citation type="submission" date="2015-01" db="EMBL/GenBank/DDBJ databases">
        <authorList>
            <person name="Aksoy S."/>
            <person name="Warren W."/>
            <person name="Wilson R.K."/>
        </authorList>
    </citation>
    <scope>NUCLEOTIDE SEQUENCE [LARGE SCALE GENOMIC DNA]</scope>
    <source>
        <strain evidence="2">IAEA</strain>
    </source>
</reference>
<protein>
    <submittedName>
        <fullName evidence="1">Uncharacterized protein</fullName>
    </submittedName>
</protein>
<dbReference type="EnsemblMetazoa" id="GPPI010064-RA">
    <property type="protein sequence ID" value="GPPI010064-PA"/>
    <property type="gene ID" value="GPPI010064"/>
</dbReference>